<dbReference type="GO" id="GO:0032506">
    <property type="term" value="P:cytokinetic process"/>
    <property type="evidence" value="ECO:0007669"/>
    <property type="project" value="TreeGrafter"/>
</dbReference>
<dbReference type="EMBL" id="VOHE01000002">
    <property type="protein sequence ID" value="TWT20641.1"/>
    <property type="molecule type" value="Genomic_DNA"/>
</dbReference>
<dbReference type="GO" id="GO:0030428">
    <property type="term" value="C:cell septum"/>
    <property type="evidence" value="ECO:0007669"/>
    <property type="project" value="TreeGrafter"/>
</dbReference>
<dbReference type="InterPro" id="IPR007730">
    <property type="entry name" value="SPOR-like_dom"/>
</dbReference>
<dbReference type="GO" id="GO:0032153">
    <property type="term" value="C:cell division site"/>
    <property type="evidence" value="ECO:0007669"/>
    <property type="project" value="TreeGrafter"/>
</dbReference>
<sequence>MDAGLKQRLIGAAVLVALAVIFLPMLVKGPAPDSGVSDLSMRVPDAPQEGYRTVDLPLVVPPEAPAEGVLPMHEPLSGDGLPLVDTATAPPEGDVAAEDANEDAADLAAPPASDPPPSAVARPAPAPAAAAQERAPAADMRLPPTTAGGDYAVHFGAFASERDARLIVRQLGEAGLSAYAEPFTLNGRPAHRVRLGPYASREAAEVVRVRAAQVRDDVSPRVVVLDAGAPVAQVPARESAAAPAPPAAQATPAAAASGVGFAVQVGAFGNAAEANRLRDRLRGLGFAAFTDTVDTDRGRLTRVKAGPVPSREEAERLKAQLQARAGLADGLVRPHP</sequence>
<feature type="region of interest" description="Disordered" evidence="1">
    <location>
        <begin position="65"/>
        <end position="137"/>
    </location>
</feature>
<keyword evidence="2" id="KW-0812">Transmembrane</keyword>
<dbReference type="OrthoDB" id="7069135at2"/>
<reference evidence="4 5" key="1">
    <citation type="submission" date="2019-07" db="EMBL/GenBank/DDBJ databases">
        <title>Luteimonas sp. YD-1 nov., isolated from acidic soil.</title>
        <authorList>
            <person name="Zhou J."/>
        </authorList>
    </citation>
    <scope>NUCLEOTIDE SEQUENCE [LARGE SCALE GENOMIC DNA]</scope>
    <source>
        <strain evidence="4 5">YD-1</strain>
    </source>
</reference>
<dbReference type="AlphaFoldDB" id="A0A5C5U2N1"/>
<dbReference type="InterPro" id="IPR036680">
    <property type="entry name" value="SPOR-like_sf"/>
</dbReference>
<dbReference type="SUPFAM" id="SSF110997">
    <property type="entry name" value="Sporulation related repeat"/>
    <property type="match status" value="2"/>
</dbReference>
<comment type="caution">
    <text evidence="4">The sequence shown here is derived from an EMBL/GenBank/DDBJ whole genome shotgun (WGS) entry which is preliminary data.</text>
</comment>
<protein>
    <submittedName>
        <fullName evidence="4">Sporulation protein</fullName>
    </submittedName>
</protein>
<dbReference type="PANTHER" id="PTHR38687">
    <property type="entry name" value="CELL DIVISION PROTEIN DEDD-RELATED"/>
    <property type="match status" value="1"/>
</dbReference>
<dbReference type="InterPro" id="IPR052521">
    <property type="entry name" value="Cell_div_SPOR-domain"/>
</dbReference>
<dbReference type="Gene3D" id="3.30.70.1070">
    <property type="entry name" value="Sporulation related repeat"/>
    <property type="match status" value="2"/>
</dbReference>
<evidence type="ECO:0000259" key="3">
    <source>
        <dbReference type="PROSITE" id="PS51724"/>
    </source>
</evidence>
<accession>A0A5C5U2N1</accession>
<keyword evidence="2" id="KW-1133">Transmembrane helix</keyword>
<gene>
    <name evidence="4" type="ORF">FQY79_04725</name>
</gene>
<dbReference type="Proteomes" id="UP000315949">
    <property type="component" value="Unassembled WGS sequence"/>
</dbReference>
<organism evidence="4 5">
    <name type="scientific">Luteimonas wenzhouensis</name>
    <dbReference type="NCBI Taxonomy" id="2599615"/>
    <lineage>
        <taxon>Bacteria</taxon>
        <taxon>Pseudomonadati</taxon>
        <taxon>Pseudomonadota</taxon>
        <taxon>Gammaproteobacteria</taxon>
        <taxon>Lysobacterales</taxon>
        <taxon>Lysobacteraceae</taxon>
        <taxon>Luteimonas</taxon>
    </lineage>
</organism>
<dbReference type="GO" id="GO:0042834">
    <property type="term" value="F:peptidoglycan binding"/>
    <property type="evidence" value="ECO:0007669"/>
    <property type="project" value="InterPro"/>
</dbReference>
<evidence type="ECO:0000313" key="4">
    <source>
        <dbReference type="EMBL" id="TWT20641.1"/>
    </source>
</evidence>
<proteinExistence type="predicted"/>
<feature type="transmembrane region" description="Helical" evidence="2">
    <location>
        <begin position="9"/>
        <end position="27"/>
    </location>
</feature>
<feature type="compositionally biased region" description="Acidic residues" evidence="1">
    <location>
        <begin position="95"/>
        <end position="105"/>
    </location>
</feature>
<name>A0A5C5U2N1_9GAMM</name>
<keyword evidence="5" id="KW-1185">Reference proteome</keyword>
<evidence type="ECO:0000313" key="5">
    <source>
        <dbReference type="Proteomes" id="UP000315949"/>
    </source>
</evidence>
<feature type="domain" description="SPOR" evidence="3">
    <location>
        <begin position="255"/>
        <end position="334"/>
    </location>
</feature>
<feature type="domain" description="SPOR" evidence="3">
    <location>
        <begin position="145"/>
        <end position="225"/>
    </location>
</feature>
<dbReference type="PANTHER" id="PTHR38687:SF1">
    <property type="entry name" value="CELL DIVISION PROTEIN DEDD"/>
    <property type="match status" value="1"/>
</dbReference>
<dbReference type="RefSeq" id="WP_146311288.1">
    <property type="nucleotide sequence ID" value="NZ_VOHE01000002.1"/>
</dbReference>
<dbReference type="Pfam" id="PF05036">
    <property type="entry name" value="SPOR"/>
    <property type="match status" value="2"/>
</dbReference>
<dbReference type="PROSITE" id="PS51724">
    <property type="entry name" value="SPOR"/>
    <property type="match status" value="2"/>
</dbReference>
<evidence type="ECO:0000256" key="1">
    <source>
        <dbReference type="SAM" id="MobiDB-lite"/>
    </source>
</evidence>
<evidence type="ECO:0000256" key="2">
    <source>
        <dbReference type="SAM" id="Phobius"/>
    </source>
</evidence>
<feature type="compositionally biased region" description="Low complexity" evidence="1">
    <location>
        <begin position="119"/>
        <end position="137"/>
    </location>
</feature>
<keyword evidence="2" id="KW-0472">Membrane</keyword>